<dbReference type="Pfam" id="PF02872">
    <property type="entry name" value="5_nucleotid_C"/>
    <property type="match status" value="1"/>
</dbReference>
<evidence type="ECO:0000256" key="8">
    <source>
        <dbReference type="ARBA" id="ARBA00022741"/>
    </source>
</evidence>
<keyword evidence="7" id="KW-0732">Signal</keyword>
<dbReference type="InterPro" id="IPR041827">
    <property type="entry name" value="CpdB_N"/>
</dbReference>
<dbReference type="OrthoDB" id="9803927at2"/>
<dbReference type="Gene3D" id="3.90.780.10">
    <property type="entry name" value="5'-Nucleotidase, C-terminal domain"/>
    <property type="match status" value="1"/>
</dbReference>
<evidence type="ECO:0000256" key="7">
    <source>
        <dbReference type="ARBA" id="ARBA00022729"/>
    </source>
</evidence>
<keyword evidence="10" id="KW-0511">Multifunctional enzyme</keyword>
<comment type="catalytic activity">
    <reaction evidence="1">
        <text>a ribonucleoside 3'-phosphate + H2O = a ribonucleoside + phosphate</text>
        <dbReference type="Rhea" id="RHEA:10144"/>
        <dbReference type="ChEBI" id="CHEBI:13197"/>
        <dbReference type="ChEBI" id="CHEBI:15377"/>
        <dbReference type="ChEBI" id="CHEBI:18254"/>
        <dbReference type="ChEBI" id="CHEBI:43474"/>
        <dbReference type="EC" id="3.1.3.6"/>
    </reaction>
</comment>
<dbReference type="RefSeq" id="WP_072747080.1">
    <property type="nucleotide sequence ID" value="NZ_FOHL01000004.1"/>
</dbReference>
<dbReference type="PANTHER" id="PTHR11575">
    <property type="entry name" value="5'-NUCLEOTIDASE-RELATED"/>
    <property type="match status" value="1"/>
</dbReference>
<evidence type="ECO:0000256" key="10">
    <source>
        <dbReference type="ARBA" id="ARBA00023268"/>
    </source>
</evidence>
<dbReference type="InterPro" id="IPR006179">
    <property type="entry name" value="5_nucleotidase/apyrase"/>
</dbReference>
<dbReference type="EMBL" id="FRDL01000004">
    <property type="protein sequence ID" value="SHN65474.1"/>
    <property type="molecule type" value="Genomic_DNA"/>
</dbReference>
<dbReference type="InterPro" id="IPR006146">
    <property type="entry name" value="5'-Nucleotdase_CS"/>
</dbReference>
<dbReference type="InterPro" id="IPR008334">
    <property type="entry name" value="5'-Nucleotdase_C"/>
</dbReference>
<dbReference type="GO" id="GO:0030288">
    <property type="term" value="C:outer membrane-bounded periplasmic space"/>
    <property type="evidence" value="ECO:0007669"/>
    <property type="project" value="TreeGrafter"/>
</dbReference>
<organism evidence="14 15">
    <name type="scientific">Oceanicella actignis</name>
    <dbReference type="NCBI Taxonomy" id="1189325"/>
    <lineage>
        <taxon>Bacteria</taxon>
        <taxon>Pseudomonadati</taxon>
        <taxon>Pseudomonadota</taxon>
        <taxon>Alphaproteobacteria</taxon>
        <taxon>Rhodobacterales</taxon>
        <taxon>Paracoccaceae</taxon>
        <taxon>Oceanicella</taxon>
    </lineage>
</organism>
<dbReference type="GO" id="GO:0008254">
    <property type="term" value="F:3'-nucleotidase activity"/>
    <property type="evidence" value="ECO:0007669"/>
    <property type="project" value="UniProtKB-EC"/>
</dbReference>
<sequence>MTNGREAGGEAAFARRLGPGRAHLRILGTTDLHAHLAPYDYFADRPAPHLGLSRAAALIRSLRAQAPNALLFDNGDFLQGNPLADLAAREQARDPGATHPVIAAMNALGYDAATLGNHEFDYGLDTLAAALRQARFPVVLANLARRRGADPTRDEGFVPPYVILERTLRDGAGAAAPIRIGVIGFCPPQTLQWDHGRLAGLVEARGIAQSARALVPLMKAHGADLVVALCHAGIVPIAARPDEEEGAQDLALIEGVDVILAGHQHLTFPGAHPAAPGVDPARGTVHGKPAAMAGFGGAHVAAIDLLLGRGRGGWRVMAHEVRLARTAALPAEAADPAVQAAADAAHARALALIRQPVGRLRAPISTFFAMAADDPSLRLVNRAQSWRVAQALRGTPLARLPLVSAAAPFRCGGRGGPDNYACAPAGAITMRHVAELHPYPNELRALLIDGATLKEWLERAAAAFNRILPGREDQPLLAPDFPSFNFDVVDGVTYRIDLTAPARYDLSGRLIDPGAERIVDLRLGGRPLDPCARLVLATNSYRAGGGGAFPGVRPEAIVFETAETNRDALLAYLRAHPDIAPPRAPGWSFAPAPGASALFPSSPRAVAHLDQPHAAGIAPVGPGPGGFMLYRLRLDPGARE</sequence>
<evidence type="ECO:0000259" key="12">
    <source>
        <dbReference type="Pfam" id="PF00149"/>
    </source>
</evidence>
<dbReference type="NCBIfam" id="NF006938">
    <property type="entry name" value="PRK09420.1"/>
    <property type="match status" value="1"/>
</dbReference>
<dbReference type="GO" id="GO:0009166">
    <property type="term" value="P:nucleotide catabolic process"/>
    <property type="evidence" value="ECO:0007669"/>
    <property type="project" value="InterPro"/>
</dbReference>
<evidence type="ECO:0000256" key="6">
    <source>
        <dbReference type="ARBA" id="ARBA00022723"/>
    </source>
</evidence>
<dbReference type="PANTHER" id="PTHR11575:SF6">
    <property type="entry name" value="2',3'-CYCLIC-NUCLEOTIDE 2'-PHOSPHODIESTERASE_3'-NUCLEOTIDASE"/>
    <property type="match status" value="1"/>
</dbReference>
<keyword evidence="6" id="KW-0479">Metal-binding</keyword>
<dbReference type="InterPro" id="IPR029052">
    <property type="entry name" value="Metallo-depent_PP-like"/>
</dbReference>
<keyword evidence="8 11" id="KW-0547">Nucleotide-binding</keyword>
<dbReference type="GO" id="GO:0008663">
    <property type="term" value="F:2',3'-cyclic-nucleotide 2'-phosphodiesterase activity"/>
    <property type="evidence" value="ECO:0007669"/>
    <property type="project" value="UniProtKB-EC"/>
</dbReference>
<evidence type="ECO:0000313" key="14">
    <source>
        <dbReference type="EMBL" id="SHN65474.1"/>
    </source>
</evidence>
<dbReference type="AlphaFoldDB" id="A0A1M7T488"/>
<evidence type="ECO:0000259" key="13">
    <source>
        <dbReference type="Pfam" id="PF02872"/>
    </source>
</evidence>
<evidence type="ECO:0000256" key="4">
    <source>
        <dbReference type="ARBA" id="ARBA00004196"/>
    </source>
</evidence>
<dbReference type="Gene3D" id="3.60.21.10">
    <property type="match status" value="1"/>
</dbReference>
<evidence type="ECO:0000256" key="5">
    <source>
        <dbReference type="ARBA" id="ARBA00006654"/>
    </source>
</evidence>
<keyword evidence="15" id="KW-1185">Reference proteome</keyword>
<evidence type="ECO:0000256" key="1">
    <source>
        <dbReference type="ARBA" id="ARBA00000527"/>
    </source>
</evidence>
<comment type="cofactor">
    <cofactor evidence="3">
        <name>a divalent metal cation</name>
        <dbReference type="ChEBI" id="CHEBI:60240"/>
    </cofactor>
</comment>
<dbReference type="STRING" id="1189325.SAMN04488119_104115"/>
<feature type="domain" description="5'-Nucleotidase C-terminal" evidence="13">
    <location>
        <begin position="424"/>
        <end position="550"/>
    </location>
</feature>
<dbReference type="GO" id="GO:0046872">
    <property type="term" value="F:metal ion binding"/>
    <property type="evidence" value="ECO:0007669"/>
    <property type="project" value="UniProtKB-KW"/>
</dbReference>
<protein>
    <submittedName>
        <fullName evidence="14">2',3'-cyclic-nucleotide 2'-phosphodiesterase / 3'-nucleotidase</fullName>
    </submittedName>
</protein>
<comment type="catalytic activity">
    <reaction evidence="2">
        <text>a nucleoside 2',3'-cyclic phosphate + H2O = a nucleoside 3'-phosphate + H(+)</text>
        <dbReference type="Rhea" id="RHEA:19621"/>
        <dbReference type="ChEBI" id="CHEBI:15377"/>
        <dbReference type="ChEBI" id="CHEBI:15378"/>
        <dbReference type="ChEBI" id="CHEBI:66949"/>
        <dbReference type="ChEBI" id="CHEBI:66954"/>
        <dbReference type="EC" id="3.1.4.16"/>
    </reaction>
</comment>
<proteinExistence type="inferred from homology"/>
<feature type="domain" description="Calcineurin-like phosphoesterase" evidence="12">
    <location>
        <begin position="24"/>
        <end position="265"/>
    </location>
</feature>
<dbReference type="PROSITE" id="PS00786">
    <property type="entry name" value="5_NUCLEOTIDASE_2"/>
    <property type="match status" value="1"/>
</dbReference>
<comment type="subcellular location">
    <subcellularLocation>
        <location evidence="4">Cell envelope</location>
    </subcellularLocation>
</comment>
<evidence type="ECO:0000256" key="2">
    <source>
        <dbReference type="ARBA" id="ARBA00001730"/>
    </source>
</evidence>
<dbReference type="Proteomes" id="UP000184066">
    <property type="component" value="Unassembled WGS sequence"/>
</dbReference>
<dbReference type="SUPFAM" id="SSF56300">
    <property type="entry name" value="Metallo-dependent phosphatases"/>
    <property type="match status" value="1"/>
</dbReference>
<reference evidence="14 15" key="1">
    <citation type="submission" date="2016-12" db="EMBL/GenBank/DDBJ databases">
        <authorList>
            <person name="Song W.-J."/>
            <person name="Kurnit D.M."/>
        </authorList>
    </citation>
    <scope>NUCLEOTIDE SEQUENCE [LARGE SCALE GENOMIC DNA]</scope>
    <source>
        <strain evidence="14 15">CGMCC 1.10808</strain>
    </source>
</reference>
<evidence type="ECO:0000256" key="11">
    <source>
        <dbReference type="RuleBase" id="RU362119"/>
    </source>
</evidence>
<evidence type="ECO:0000256" key="3">
    <source>
        <dbReference type="ARBA" id="ARBA00001968"/>
    </source>
</evidence>
<evidence type="ECO:0000313" key="15">
    <source>
        <dbReference type="Proteomes" id="UP000184066"/>
    </source>
</evidence>
<dbReference type="GO" id="GO:0000166">
    <property type="term" value="F:nucleotide binding"/>
    <property type="evidence" value="ECO:0007669"/>
    <property type="project" value="UniProtKB-KW"/>
</dbReference>
<evidence type="ECO:0000256" key="9">
    <source>
        <dbReference type="ARBA" id="ARBA00022801"/>
    </source>
</evidence>
<name>A0A1M7T488_9RHOB</name>
<dbReference type="CDD" id="cd07410">
    <property type="entry name" value="MPP_CpdB_N"/>
    <property type="match status" value="1"/>
</dbReference>
<dbReference type="SUPFAM" id="SSF55816">
    <property type="entry name" value="5'-nucleotidase (syn. UDP-sugar hydrolase), C-terminal domain"/>
    <property type="match status" value="1"/>
</dbReference>
<keyword evidence="9 11" id="KW-0378">Hydrolase</keyword>
<accession>A0A1M7T488</accession>
<gene>
    <name evidence="14" type="ORF">SAMN05216200_104115</name>
</gene>
<dbReference type="Pfam" id="PF00149">
    <property type="entry name" value="Metallophos"/>
    <property type="match status" value="1"/>
</dbReference>
<dbReference type="InterPro" id="IPR036907">
    <property type="entry name" value="5'-Nucleotdase_C_sf"/>
</dbReference>
<dbReference type="InterPro" id="IPR004843">
    <property type="entry name" value="Calcineurin-like_PHP"/>
</dbReference>
<comment type="similarity">
    <text evidence="5 11">Belongs to the 5'-nucleotidase family.</text>
</comment>
<dbReference type="PRINTS" id="PR01607">
    <property type="entry name" value="APYRASEFAMLY"/>
</dbReference>